<accession>A0ABN3VEB6</accession>
<protein>
    <submittedName>
        <fullName evidence="2">Uncharacterized protein</fullName>
    </submittedName>
</protein>
<evidence type="ECO:0000256" key="1">
    <source>
        <dbReference type="SAM" id="MobiDB-lite"/>
    </source>
</evidence>
<dbReference type="EMBL" id="BAAAUX010000014">
    <property type="protein sequence ID" value="GAA2794766.1"/>
    <property type="molecule type" value="Genomic_DNA"/>
</dbReference>
<comment type="caution">
    <text evidence="2">The sequence shown here is derived from an EMBL/GenBank/DDBJ whole genome shotgun (WGS) entry which is preliminary data.</text>
</comment>
<organism evidence="2 3">
    <name type="scientific">Saccharopolyspora taberi</name>
    <dbReference type="NCBI Taxonomy" id="60895"/>
    <lineage>
        <taxon>Bacteria</taxon>
        <taxon>Bacillati</taxon>
        <taxon>Actinomycetota</taxon>
        <taxon>Actinomycetes</taxon>
        <taxon>Pseudonocardiales</taxon>
        <taxon>Pseudonocardiaceae</taxon>
        <taxon>Saccharopolyspora</taxon>
    </lineage>
</organism>
<sequence>MCSGRADRKHLDRAQDRELERPLVAGEVLRDDLRRGPRVVAGLERESRQVVDPVRGADPQRRPAVLPRTARAVGVVEHDEAGTAAPEVVRAAQPGLAGSDDHHVNLAHTHPNIDRSG</sequence>
<name>A0ABN3VEB6_9PSEU</name>
<gene>
    <name evidence="2" type="ORF">GCM10010470_32150</name>
</gene>
<evidence type="ECO:0000313" key="3">
    <source>
        <dbReference type="Proteomes" id="UP001500979"/>
    </source>
</evidence>
<reference evidence="2 3" key="1">
    <citation type="journal article" date="2019" name="Int. J. Syst. Evol. Microbiol.">
        <title>The Global Catalogue of Microorganisms (GCM) 10K type strain sequencing project: providing services to taxonomists for standard genome sequencing and annotation.</title>
        <authorList>
            <consortium name="The Broad Institute Genomics Platform"/>
            <consortium name="The Broad Institute Genome Sequencing Center for Infectious Disease"/>
            <person name="Wu L."/>
            <person name="Ma J."/>
        </authorList>
    </citation>
    <scope>NUCLEOTIDE SEQUENCE [LARGE SCALE GENOMIC DNA]</scope>
    <source>
        <strain evidence="2 3">JCM 9383</strain>
    </source>
</reference>
<dbReference type="Proteomes" id="UP001500979">
    <property type="component" value="Unassembled WGS sequence"/>
</dbReference>
<keyword evidence="3" id="KW-1185">Reference proteome</keyword>
<evidence type="ECO:0000313" key="2">
    <source>
        <dbReference type="EMBL" id="GAA2794766.1"/>
    </source>
</evidence>
<proteinExistence type="predicted"/>
<feature type="region of interest" description="Disordered" evidence="1">
    <location>
        <begin position="95"/>
        <end position="117"/>
    </location>
</feature>